<dbReference type="InterPro" id="IPR006311">
    <property type="entry name" value="TAT_signal"/>
</dbReference>
<dbReference type="SFLD" id="SFLDG00179">
    <property type="entry name" value="mandelate_racemase"/>
    <property type="match status" value="1"/>
</dbReference>
<dbReference type="InterPro" id="IPR013342">
    <property type="entry name" value="Mandelate_racemase_C"/>
</dbReference>
<dbReference type="PANTHER" id="PTHR48080:SF2">
    <property type="entry name" value="D-GALACTONATE DEHYDRATASE"/>
    <property type="match status" value="1"/>
</dbReference>
<dbReference type="OrthoDB" id="9796450at2"/>
<dbReference type="CDD" id="cd03316">
    <property type="entry name" value="MR_like"/>
    <property type="match status" value="1"/>
</dbReference>
<dbReference type="InterPro" id="IPR034593">
    <property type="entry name" value="DgoD-like"/>
</dbReference>
<dbReference type="InterPro" id="IPR013341">
    <property type="entry name" value="Mandelate_racemase_N_dom"/>
</dbReference>
<dbReference type="EMBL" id="FXTP01000008">
    <property type="protein sequence ID" value="SMO70460.1"/>
    <property type="molecule type" value="Genomic_DNA"/>
</dbReference>
<evidence type="ECO:0000256" key="1">
    <source>
        <dbReference type="ARBA" id="ARBA00023239"/>
    </source>
</evidence>
<dbReference type="RefSeq" id="WP_142454605.1">
    <property type="nucleotide sequence ID" value="NZ_FXTP01000008.1"/>
</dbReference>
<reference evidence="3 4" key="1">
    <citation type="submission" date="2017-05" db="EMBL/GenBank/DDBJ databases">
        <authorList>
            <person name="Varghese N."/>
            <person name="Submissions S."/>
        </authorList>
    </citation>
    <scope>NUCLEOTIDE SEQUENCE [LARGE SCALE GENOMIC DNA]</scope>
    <source>
        <strain evidence="3 4">DSM 21985</strain>
    </source>
</reference>
<dbReference type="GO" id="GO:0016829">
    <property type="term" value="F:lyase activity"/>
    <property type="evidence" value="ECO:0007669"/>
    <property type="project" value="UniProtKB-KW"/>
</dbReference>
<dbReference type="InterPro" id="IPR029065">
    <property type="entry name" value="Enolase_C-like"/>
</dbReference>
<keyword evidence="1" id="KW-0456">Lyase</keyword>
<dbReference type="Gene3D" id="3.30.390.10">
    <property type="entry name" value="Enolase-like, N-terminal domain"/>
    <property type="match status" value="1"/>
</dbReference>
<dbReference type="PANTHER" id="PTHR48080">
    <property type="entry name" value="D-GALACTONATE DEHYDRATASE-RELATED"/>
    <property type="match status" value="1"/>
</dbReference>
<dbReference type="SFLD" id="SFLDS00001">
    <property type="entry name" value="Enolase"/>
    <property type="match status" value="1"/>
</dbReference>
<dbReference type="Proteomes" id="UP000317557">
    <property type="component" value="Unassembled WGS sequence"/>
</dbReference>
<dbReference type="InterPro" id="IPR029017">
    <property type="entry name" value="Enolase-like_N"/>
</dbReference>
<dbReference type="NCBIfam" id="TIGR01409">
    <property type="entry name" value="TAT_signal_seq"/>
    <property type="match status" value="1"/>
</dbReference>
<gene>
    <name evidence="3" type="ORF">SAMN06265219_108144</name>
</gene>
<evidence type="ECO:0000313" key="3">
    <source>
        <dbReference type="EMBL" id="SMO70460.1"/>
    </source>
</evidence>
<evidence type="ECO:0000313" key="4">
    <source>
        <dbReference type="Proteomes" id="UP000317557"/>
    </source>
</evidence>
<dbReference type="SUPFAM" id="SSF51604">
    <property type="entry name" value="Enolase C-terminal domain-like"/>
    <property type="match status" value="1"/>
</dbReference>
<proteinExistence type="predicted"/>
<dbReference type="Pfam" id="PF13378">
    <property type="entry name" value="MR_MLE_C"/>
    <property type="match status" value="1"/>
</dbReference>
<name>A0A521DHQ5_9BACT</name>
<evidence type="ECO:0000259" key="2">
    <source>
        <dbReference type="SMART" id="SM00922"/>
    </source>
</evidence>
<dbReference type="Pfam" id="PF02746">
    <property type="entry name" value="MR_MLE_N"/>
    <property type="match status" value="1"/>
</dbReference>
<dbReference type="InterPro" id="IPR019546">
    <property type="entry name" value="TAT_signal_bac_arc"/>
</dbReference>
<dbReference type="AlphaFoldDB" id="A0A521DHQ5"/>
<organism evidence="3 4">
    <name type="scientific">Gracilimonas mengyeensis</name>
    <dbReference type="NCBI Taxonomy" id="1302730"/>
    <lineage>
        <taxon>Bacteria</taxon>
        <taxon>Pseudomonadati</taxon>
        <taxon>Balneolota</taxon>
        <taxon>Balneolia</taxon>
        <taxon>Balneolales</taxon>
        <taxon>Balneolaceae</taxon>
        <taxon>Gracilimonas</taxon>
    </lineage>
</organism>
<dbReference type="Gene3D" id="3.20.20.120">
    <property type="entry name" value="Enolase-like C-terminal domain"/>
    <property type="match status" value="1"/>
</dbReference>
<keyword evidence="4" id="KW-1185">Reference proteome</keyword>
<dbReference type="SMART" id="SM00922">
    <property type="entry name" value="MR_MLE"/>
    <property type="match status" value="1"/>
</dbReference>
<dbReference type="PROSITE" id="PS51318">
    <property type="entry name" value="TAT"/>
    <property type="match status" value="1"/>
</dbReference>
<dbReference type="InterPro" id="IPR036849">
    <property type="entry name" value="Enolase-like_C_sf"/>
</dbReference>
<accession>A0A521DHQ5</accession>
<feature type="domain" description="Mandelate racemase/muconate lactonizing enzyme C-terminal" evidence="2">
    <location>
        <begin position="185"/>
        <end position="331"/>
    </location>
</feature>
<protein>
    <submittedName>
        <fullName evidence="3">Tat (Twin-arginine translocation) pathway signal sequence</fullName>
    </submittedName>
</protein>
<sequence length="482" mass="54443">MGNKSKRDMNDTTDKTKYHVDRRGFLKKAGAGGLGLGALFSAPFEDQIAHLTSKVNRNSNPSELKITDLRIAEIDNIPFRVPLIRIDTNQGISGYGEVRDNGAKEYALFLKSRILGENPCNVEKIFKIIKQFGGHGRQGGGVSGVETALWDLTGKAYNVPVYQLLGGRYRDKVRLYCDTTVSEDPHEYARRMKERVDMGYTFLKMDIGIDLIDEEQGSLVNTREHSPKGDRRLQSQYSSNRGEYGQIDHPFTRVQVTEKGLERMMEYLRVMRDTIGWEIPLGGDHWGHFGVNECIKIARAAEPYTLAYIEDLIGWEYVDEWREITEATTTPTMTGEDIYALDGFRELIDKRAVDLVHPDLGSAGGILETKRIGDYAQQNGIAMMLHYAGSPFGFMASVHAAAATENFTALEHHSVDTPNWYDLVQEDKSDIFQDGYCPVPEKPGLGVTINEEAVKEHLIEDAGYFEPTPEWNEIRSWDRIWS</sequence>
<dbReference type="SUPFAM" id="SSF54826">
    <property type="entry name" value="Enolase N-terminal domain-like"/>
    <property type="match status" value="1"/>
</dbReference>